<sequence length="195" mass="21970">MNHSLPNTEFFSKKIDLANKVEMIQFLRSHRRYYTASSVQRSTTYANLVKVHSLGLTAVEQQAAYAVIEVAETYQLLDEPMIDFQRQFNDSFQIGFNGRSGGHLVLLKAERRVGTNGIVYAQALTSALDEDADYEAWSKGELRDRVELVTAFDQACDSVRSVFQAVLREFEVCNEAVVITKQVRVLRPKNAVSAA</sequence>
<proteinExistence type="predicted"/>
<dbReference type="AlphaFoldDB" id="A0AAE4GAZ8"/>
<dbReference type="EMBL" id="JAVRAA010000005">
    <property type="protein sequence ID" value="MDT0337649.1"/>
    <property type="molecule type" value="Genomic_DNA"/>
</dbReference>
<accession>A0AAE4GAZ8</accession>
<protein>
    <submittedName>
        <fullName evidence="1">Uncharacterized protein</fullName>
    </submittedName>
</protein>
<reference evidence="1" key="1">
    <citation type="submission" date="2023-02" db="EMBL/GenBank/DDBJ databases">
        <title>Description of Herbaspirillum huttiense subsp. nephrolepsisexaltata and Herbaspirillum huttiense subsp. lycopersicon.</title>
        <authorList>
            <person name="Poudel M."/>
            <person name="Sharma A."/>
            <person name="Goss E."/>
            <person name="Tapia J.H."/>
            <person name="Harmon C.M."/>
            <person name="Jones J.B."/>
        </authorList>
    </citation>
    <scope>NUCLEOTIDE SEQUENCE</scope>
    <source>
        <strain evidence="1">NC40101</strain>
    </source>
</reference>
<gene>
    <name evidence="1" type="ORF">RJN63_12465</name>
</gene>
<name>A0AAE4GAZ8_9BURK</name>
<dbReference type="RefSeq" id="WP_284078273.1">
    <property type="nucleotide sequence ID" value="NZ_JAVLSM010000007.1"/>
</dbReference>
<evidence type="ECO:0000313" key="1">
    <source>
        <dbReference type="EMBL" id="MDT0337649.1"/>
    </source>
</evidence>
<organism evidence="1">
    <name type="scientific">Herbaspirillum huttiense subsp. nephrolepidis</name>
    <dbReference type="NCBI Taxonomy" id="3075126"/>
    <lineage>
        <taxon>Bacteria</taxon>
        <taxon>Pseudomonadati</taxon>
        <taxon>Pseudomonadota</taxon>
        <taxon>Betaproteobacteria</taxon>
        <taxon>Burkholderiales</taxon>
        <taxon>Oxalobacteraceae</taxon>
        <taxon>Herbaspirillum</taxon>
    </lineage>
</organism>
<comment type="caution">
    <text evidence="1">The sequence shown here is derived from an EMBL/GenBank/DDBJ whole genome shotgun (WGS) entry which is preliminary data.</text>
</comment>